<organism evidence="11 12">
    <name type="scientific">Actinopolymorpha cephalotaxi</name>
    <dbReference type="NCBI Taxonomy" id="504797"/>
    <lineage>
        <taxon>Bacteria</taxon>
        <taxon>Bacillati</taxon>
        <taxon>Actinomycetota</taxon>
        <taxon>Actinomycetes</taxon>
        <taxon>Propionibacteriales</taxon>
        <taxon>Actinopolymorphaceae</taxon>
        <taxon>Actinopolymorpha</taxon>
    </lineage>
</organism>
<dbReference type="InterPro" id="IPR051393">
    <property type="entry name" value="ABC_transporter_permease"/>
</dbReference>
<proteinExistence type="inferred from homology"/>
<feature type="domain" description="ABC transmembrane type-1" evidence="9">
    <location>
        <begin position="90"/>
        <end position="302"/>
    </location>
</feature>
<evidence type="ECO:0000313" key="10">
    <source>
        <dbReference type="EMBL" id="NYH84932.1"/>
    </source>
</evidence>
<keyword evidence="6 7" id="KW-0472">Membrane</keyword>
<feature type="transmembrane region" description="Helical" evidence="7">
    <location>
        <begin position="229"/>
        <end position="246"/>
    </location>
</feature>
<accession>A0A1I2LG80</accession>
<comment type="subcellular location">
    <subcellularLocation>
        <location evidence="1 7">Cell membrane</location>
        <topology evidence="1 7">Multi-pass membrane protein</topology>
    </subcellularLocation>
</comment>
<dbReference type="EMBL" id="FOOI01000002">
    <property type="protein sequence ID" value="SFF77490.1"/>
    <property type="molecule type" value="Genomic_DNA"/>
</dbReference>
<dbReference type="PANTHER" id="PTHR30193:SF37">
    <property type="entry name" value="INNER MEMBRANE ABC TRANSPORTER PERMEASE PROTEIN YCJO"/>
    <property type="match status" value="1"/>
</dbReference>
<comment type="similarity">
    <text evidence="7">Belongs to the binding-protein-dependent transport system permease family.</text>
</comment>
<dbReference type="GO" id="GO:0005886">
    <property type="term" value="C:plasma membrane"/>
    <property type="evidence" value="ECO:0007669"/>
    <property type="project" value="UniProtKB-SubCell"/>
</dbReference>
<sequence>MAATTTPTTTPPAASRTTTSLPGRRRQLAFVYGWLAPILALFAVFSLVPIGIAVWLSLHRYNQLAPVSPFIGLRNFTYAFTDDPAFLNSLAVTGKYALVAVPLNIVLSLAVALALNHITRLRALFRTVFFLPAIASAVAASLVWVPIYDPQAGWLNAVLNLLGLSGKSWLGDPGTALWSVMVTSVWQDLGFNVIVFLAGLQAIPLDFYDVAKVDGAGVVSRFRHVTLPLLQRTFVFVFCLTTIGYLQEFTRIQVMTAGGPLRSSETVVLHIYQRAFGDFQLGYATAMSLILMLIILVIALVQMRILRSRWEY</sequence>
<evidence type="ECO:0000256" key="2">
    <source>
        <dbReference type="ARBA" id="ARBA00022448"/>
    </source>
</evidence>
<evidence type="ECO:0000256" key="3">
    <source>
        <dbReference type="ARBA" id="ARBA00022475"/>
    </source>
</evidence>
<dbReference type="Proteomes" id="UP000199052">
    <property type="component" value="Unassembled WGS sequence"/>
</dbReference>
<dbReference type="Gene3D" id="1.10.3720.10">
    <property type="entry name" value="MetI-like"/>
    <property type="match status" value="1"/>
</dbReference>
<dbReference type="PANTHER" id="PTHR30193">
    <property type="entry name" value="ABC TRANSPORTER PERMEASE PROTEIN"/>
    <property type="match status" value="1"/>
</dbReference>
<dbReference type="OrthoDB" id="9805974at2"/>
<dbReference type="CDD" id="cd06261">
    <property type="entry name" value="TM_PBP2"/>
    <property type="match status" value="1"/>
</dbReference>
<reference evidence="10 13" key="2">
    <citation type="submission" date="2020-07" db="EMBL/GenBank/DDBJ databases">
        <title>Sequencing the genomes of 1000 actinobacteria strains.</title>
        <authorList>
            <person name="Klenk H.-P."/>
        </authorList>
    </citation>
    <scope>NUCLEOTIDE SEQUENCE [LARGE SCALE GENOMIC DNA]</scope>
    <source>
        <strain evidence="10 13">DSM 45117</strain>
    </source>
</reference>
<evidence type="ECO:0000313" key="11">
    <source>
        <dbReference type="EMBL" id="SFF77490.1"/>
    </source>
</evidence>
<keyword evidence="4 7" id="KW-0812">Transmembrane</keyword>
<dbReference type="Proteomes" id="UP000533017">
    <property type="component" value="Unassembled WGS sequence"/>
</dbReference>
<dbReference type="PROSITE" id="PS50928">
    <property type="entry name" value="ABC_TM1"/>
    <property type="match status" value="1"/>
</dbReference>
<dbReference type="RefSeq" id="WP_092881044.1">
    <property type="nucleotide sequence ID" value="NZ_FOOI01000002.1"/>
</dbReference>
<dbReference type="AlphaFoldDB" id="A0A1I2LG80"/>
<name>A0A1I2LG80_9ACTN</name>
<evidence type="ECO:0000313" key="12">
    <source>
        <dbReference type="Proteomes" id="UP000199052"/>
    </source>
</evidence>
<keyword evidence="13" id="KW-1185">Reference proteome</keyword>
<feature type="region of interest" description="Disordered" evidence="8">
    <location>
        <begin position="1"/>
        <end position="20"/>
    </location>
</feature>
<dbReference type="InterPro" id="IPR035906">
    <property type="entry name" value="MetI-like_sf"/>
</dbReference>
<evidence type="ECO:0000313" key="13">
    <source>
        <dbReference type="Proteomes" id="UP000533017"/>
    </source>
</evidence>
<dbReference type="SUPFAM" id="SSF161098">
    <property type="entry name" value="MetI-like"/>
    <property type="match status" value="1"/>
</dbReference>
<protein>
    <submittedName>
        <fullName evidence="10">ABC-type sugar transport system permease subunit</fullName>
    </submittedName>
    <submittedName>
        <fullName evidence="11">Multiple sugar transport system permease protein/sn-glycerol 3-phosphate transport system permease protein/raffinose/stachyose/melibiose transport system permease protein</fullName>
    </submittedName>
</protein>
<keyword evidence="5 7" id="KW-1133">Transmembrane helix</keyword>
<gene>
    <name evidence="10" type="ORF">FHR37_003783</name>
    <name evidence="11" type="ORF">SAMN05421678_10296</name>
</gene>
<evidence type="ECO:0000259" key="9">
    <source>
        <dbReference type="PROSITE" id="PS50928"/>
    </source>
</evidence>
<feature type="transmembrane region" description="Helical" evidence="7">
    <location>
        <begin position="96"/>
        <end position="115"/>
    </location>
</feature>
<dbReference type="EMBL" id="JACBZA010000001">
    <property type="protein sequence ID" value="NYH84932.1"/>
    <property type="molecule type" value="Genomic_DNA"/>
</dbReference>
<reference evidence="11 12" key="1">
    <citation type="submission" date="2016-10" db="EMBL/GenBank/DDBJ databases">
        <authorList>
            <person name="de Groot N.N."/>
        </authorList>
    </citation>
    <scope>NUCLEOTIDE SEQUENCE [LARGE SCALE GENOMIC DNA]</scope>
    <source>
        <strain evidence="11 12">CPCC 202808</strain>
    </source>
</reference>
<evidence type="ECO:0000256" key="1">
    <source>
        <dbReference type="ARBA" id="ARBA00004651"/>
    </source>
</evidence>
<evidence type="ECO:0000256" key="4">
    <source>
        <dbReference type="ARBA" id="ARBA00022692"/>
    </source>
</evidence>
<dbReference type="STRING" id="504797.SAMN05421678_10296"/>
<evidence type="ECO:0000256" key="7">
    <source>
        <dbReference type="RuleBase" id="RU363032"/>
    </source>
</evidence>
<feature type="transmembrane region" description="Helical" evidence="7">
    <location>
        <begin position="281"/>
        <end position="301"/>
    </location>
</feature>
<keyword evidence="11" id="KW-0762">Sugar transport</keyword>
<keyword evidence="3" id="KW-1003">Cell membrane</keyword>
<evidence type="ECO:0000256" key="5">
    <source>
        <dbReference type="ARBA" id="ARBA00022989"/>
    </source>
</evidence>
<feature type="transmembrane region" description="Helical" evidence="7">
    <location>
        <begin position="127"/>
        <end position="147"/>
    </location>
</feature>
<feature type="transmembrane region" description="Helical" evidence="7">
    <location>
        <begin position="189"/>
        <end position="208"/>
    </location>
</feature>
<dbReference type="InterPro" id="IPR000515">
    <property type="entry name" value="MetI-like"/>
</dbReference>
<dbReference type="Pfam" id="PF00528">
    <property type="entry name" value="BPD_transp_1"/>
    <property type="match status" value="1"/>
</dbReference>
<evidence type="ECO:0000256" key="6">
    <source>
        <dbReference type="ARBA" id="ARBA00023136"/>
    </source>
</evidence>
<evidence type="ECO:0000256" key="8">
    <source>
        <dbReference type="SAM" id="MobiDB-lite"/>
    </source>
</evidence>
<dbReference type="GO" id="GO:0055085">
    <property type="term" value="P:transmembrane transport"/>
    <property type="evidence" value="ECO:0007669"/>
    <property type="project" value="InterPro"/>
</dbReference>
<keyword evidence="2 7" id="KW-0813">Transport</keyword>
<feature type="transmembrane region" description="Helical" evidence="7">
    <location>
        <begin position="29"/>
        <end position="56"/>
    </location>
</feature>